<dbReference type="Pfam" id="PF11288">
    <property type="entry name" value="DUF3089"/>
    <property type="match status" value="1"/>
</dbReference>
<protein>
    <submittedName>
        <fullName evidence="2">DUF3089 domain-containing protein</fullName>
    </submittedName>
</protein>
<name>A0A5C6RLC4_9BACT</name>
<dbReference type="EMBL" id="VOOR01000030">
    <property type="protein sequence ID" value="TXB62420.1"/>
    <property type="molecule type" value="Genomic_DNA"/>
</dbReference>
<proteinExistence type="predicted"/>
<dbReference type="RefSeq" id="WP_147168206.1">
    <property type="nucleotide sequence ID" value="NZ_VOOR01000030.1"/>
</dbReference>
<dbReference type="Proteomes" id="UP000321580">
    <property type="component" value="Unassembled WGS sequence"/>
</dbReference>
<dbReference type="PROSITE" id="PS51257">
    <property type="entry name" value="PROKAR_LIPOPROTEIN"/>
    <property type="match status" value="1"/>
</dbReference>
<dbReference type="InterPro" id="IPR029058">
    <property type="entry name" value="AB_hydrolase_fold"/>
</dbReference>
<dbReference type="InterPro" id="IPR021440">
    <property type="entry name" value="DUF3089"/>
</dbReference>
<dbReference type="SUPFAM" id="SSF53474">
    <property type="entry name" value="alpha/beta-Hydrolases"/>
    <property type="match status" value="1"/>
</dbReference>
<keyword evidence="3" id="KW-1185">Reference proteome</keyword>
<feature type="chain" id="PRO_5022691720" evidence="1">
    <location>
        <begin position="22"/>
        <end position="336"/>
    </location>
</feature>
<accession>A0A5C6RLC4</accession>
<gene>
    <name evidence="2" type="ORF">FRY97_14150</name>
</gene>
<evidence type="ECO:0000313" key="2">
    <source>
        <dbReference type="EMBL" id="TXB62420.1"/>
    </source>
</evidence>
<evidence type="ECO:0000256" key="1">
    <source>
        <dbReference type="SAM" id="SignalP"/>
    </source>
</evidence>
<dbReference type="OrthoDB" id="9794645at2"/>
<sequence>MRGHVYFFLAMVLLSAGCAKRFSSPFVQRMVPPAPDYSQSQSWAALPWTDDAADNCPDGLEDRQSEAPADVFYIHPTTYTGRTADGRWNGDVQDVQLRQKTSERPIRFQASIFNAAGRVFAPFYRQAHLQAYFTEDTVSARRAFALAYEDVARSFEYYLEYYNEGRPIIIAAHSQGATHGERLLKNFFDGKPLQQQLIAAYLVGMPIRRTAFEVLQPCVDEQQTGCYVSWRTFRKGAAPRQQDTTVVVVNPLTWTMGDTLAPASANRGAVLRPFEKVRPGNVSAQVHGPVLWSSKPSFPGSFLLRRKNYHIGDYNLFYLDVRENAVVRSRAFFQRR</sequence>
<comment type="caution">
    <text evidence="2">The sequence shown here is derived from an EMBL/GenBank/DDBJ whole genome shotgun (WGS) entry which is preliminary data.</text>
</comment>
<organism evidence="2 3">
    <name type="scientific">Phaeodactylibacter luteus</name>
    <dbReference type="NCBI Taxonomy" id="1564516"/>
    <lineage>
        <taxon>Bacteria</taxon>
        <taxon>Pseudomonadati</taxon>
        <taxon>Bacteroidota</taxon>
        <taxon>Saprospiria</taxon>
        <taxon>Saprospirales</taxon>
        <taxon>Haliscomenobacteraceae</taxon>
        <taxon>Phaeodactylibacter</taxon>
    </lineage>
</organism>
<feature type="signal peptide" evidence="1">
    <location>
        <begin position="1"/>
        <end position="21"/>
    </location>
</feature>
<evidence type="ECO:0000313" key="3">
    <source>
        <dbReference type="Proteomes" id="UP000321580"/>
    </source>
</evidence>
<keyword evidence="1" id="KW-0732">Signal</keyword>
<dbReference type="AlphaFoldDB" id="A0A5C6RLC4"/>
<reference evidence="2 3" key="1">
    <citation type="submission" date="2019-08" db="EMBL/GenBank/DDBJ databases">
        <title>Genome of Phaeodactylibacter luteus.</title>
        <authorList>
            <person name="Bowman J.P."/>
        </authorList>
    </citation>
    <scope>NUCLEOTIDE SEQUENCE [LARGE SCALE GENOMIC DNA]</scope>
    <source>
        <strain evidence="2 3">KCTC 42180</strain>
    </source>
</reference>